<dbReference type="EMBL" id="JANBUW010000451">
    <property type="protein sequence ID" value="KAJ2846801.1"/>
    <property type="molecule type" value="Genomic_DNA"/>
</dbReference>
<dbReference type="SMART" id="SM00320">
    <property type="entry name" value="WD40"/>
    <property type="match status" value="7"/>
</dbReference>
<dbReference type="PROSITE" id="PS00678">
    <property type="entry name" value="WD_REPEATS_1"/>
    <property type="match status" value="1"/>
</dbReference>
<feature type="repeat" description="WD" evidence="3">
    <location>
        <begin position="282"/>
        <end position="313"/>
    </location>
</feature>
<protein>
    <recommendedName>
        <fullName evidence="7">WD40 repeat-like protein</fullName>
    </recommendedName>
</protein>
<evidence type="ECO:0000256" key="3">
    <source>
        <dbReference type="PROSITE-ProRule" id="PRU00221"/>
    </source>
</evidence>
<feature type="compositionally biased region" description="Acidic residues" evidence="4">
    <location>
        <begin position="743"/>
        <end position="752"/>
    </location>
</feature>
<comment type="caution">
    <text evidence="5">The sequence shown here is derived from an EMBL/GenBank/DDBJ whole genome shotgun (WGS) entry which is preliminary data.</text>
</comment>
<feature type="region of interest" description="Disordered" evidence="4">
    <location>
        <begin position="627"/>
        <end position="655"/>
    </location>
</feature>
<dbReference type="Proteomes" id="UP001139887">
    <property type="component" value="Unassembled WGS sequence"/>
</dbReference>
<proteinExistence type="predicted"/>
<evidence type="ECO:0000256" key="2">
    <source>
        <dbReference type="ARBA" id="ARBA00022737"/>
    </source>
</evidence>
<dbReference type="PANTHER" id="PTHR16266">
    <property type="entry name" value="WD REPEAT DOMAIN 9"/>
    <property type="match status" value="1"/>
</dbReference>
<evidence type="ECO:0000256" key="1">
    <source>
        <dbReference type="ARBA" id="ARBA00022574"/>
    </source>
</evidence>
<dbReference type="PRINTS" id="PR00320">
    <property type="entry name" value="GPROTEINBRPT"/>
</dbReference>
<dbReference type="GO" id="GO:0006357">
    <property type="term" value="P:regulation of transcription by RNA polymerase II"/>
    <property type="evidence" value="ECO:0007669"/>
    <property type="project" value="TreeGrafter"/>
</dbReference>
<dbReference type="PROSITE" id="PS50294">
    <property type="entry name" value="WD_REPEATS_REGION"/>
    <property type="match status" value="3"/>
</dbReference>
<dbReference type="InterPro" id="IPR020472">
    <property type="entry name" value="WD40_PAC1"/>
</dbReference>
<sequence length="883" mass="97987">MARRYPHIDHAELLHIMRARVECNKNELVTAGGTLLGRARRKPSDKTANALVVRLRRRHGDPQRAACRARQLPQTVASMYRQLVRCHGHKYPTFCVLFDRTGRRMITGSDDYLVKVWCTRSGFLINTFKGHQDVVTDIALNVENTMLASASADGTVRVWNIKSGEPRAVLVAHAQGRNKGIIGVKFSPAARPELRYIATACDDGLCRLYRWSRELFTVETEPIVVDGRPQARDAVSAFAFNHSGSRFAVATTSGVISLYSLIADAATSDLQDRGKPQLIARISAHEESITTLVFSDDGTMLLTGSTDGTAKVWTRSGKRWDAVTFDIKEPPPAPNDTSASQSATDMVTIDSQDPTPQETEPARSVAATPKRVETNQVAWVCDGSLVLISNNVGTVAAFDPSTGRECWRQRNTHGTSEVYVLITHPCDARVAVSGGYDGRALVWDTGSGTILREFRVGEQLFDGSFSEDGQQFALTSESGAATLFGLCSPWAFTDAQQMPEQMFDSDYTATIMDENRFVADQQTQIPAYLVPHSPLMDFDGHIYHTQRGPRFGMNIEMGIDAARFKREDAARRATIEAELENAHLDQQAAAAPFISESIQTNRTRRRAPRAAQAVQRTETIEELLPPLPIPVVDDDSDDEEYNVGLDEEEEDEDDEVVAIDSGGEETVLRGIDERRAVEALDDIRDRRSALEILRTRHRRSSISARLTAMESAGSANSDTSVRRSLRNGRNGGQQRQLRRVNTSDDESSDDDFQPQPHVSSPRFRGGRRRQQRQQQQERRQAAAQQQQQRSEAQRSRRQRRRIASDSEEDSVTEGMAQVDISDGEVDVDGLSESEAEAIATLIPDSGNGVQGQHQQPSAGTNGHRGRMIEFTSESEQDEYNEDE</sequence>
<feature type="compositionally biased region" description="Acidic residues" evidence="4">
    <location>
        <begin position="632"/>
        <end position="655"/>
    </location>
</feature>
<evidence type="ECO:0000256" key="4">
    <source>
        <dbReference type="SAM" id="MobiDB-lite"/>
    </source>
</evidence>
<dbReference type="InterPro" id="IPR001680">
    <property type="entry name" value="WD40_rpt"/>
</dbReference>
<gene>
    <name evidence="5" type="ORF">IWW36_004172</name>
</gene>
<name>A0A9W8I3Y2_9FUNG</name>
<keyword evidence="2" id="KW-0677">Repeat</keyword>
<dbReference type="Gene3D" id="2.130.10.10">
    <property type="entry name" value="YVTN repeat-like/Quinoprotein amine dehydrogenase"/>
    <property type="match status" value="3"/>
</dbReference>
<dbReference type="GO" id="GO:0008360">
    <property type="term" value="P:regulation of cell shape"/>
    <property type="evidence" value="ECO:0007669"/>
    <property type="project" value="TreeGrafter"/>
</dbReference>
<feature type="compositionally biased region" description="Acidic residues" evidence="4">
    <location>
        <begin position="872"/>
        <end position="883"/>
    </location>
</feature>
<dbReference type="GO" id="GO:0005634">
    <property type="term" value="C:nucleus"/>
    <property type="evidence" value="ECO:0007669"/>
    <property type="project" value="TreeGrafter"/>
</dbReference>
<dbReference type="AlphaFoldDB" id="A0A9W8I3Y2"/>
<dbReference type="InterPro" id="IPR019775">
    <property type="entry name" value="WD40_repeat_CS"/>
</dbReference>
<feature type="compositionally biased region" description="Polar residues" evidence="4">
    <location>
        <begin position="850"/>
        <end position="860"/>
    </location>
</feature>
<dbReference type="InterPro" id="IPR052060">
    <property type="entry name" value="Bromo_WD_repeat"/>
</dbReference>
<feature type="repeat" description="WD" evidence="3">
    <location>
        <begin position="86"/>
        <end position="127"/>
    </location>
</feature>
<feature type="compositionally biased region" description="Polar residues" evidence="4">
    <location>
        <begin position="335"/>
        <end position="358"/>
    </location>
</feature>
<accession>A0A9W8I3Y2</accession>
<dbReference type="OrthoDB" id="538223at2759"/>
<feature type="repeat" description="WD" evidence="3">
    <location>
        <begin position="128"/>
        <end position="169"/>
    </location>
</feature>
<dbReference type="Pfam" id="PF00400">
    <property type="entry name" value="WD40"/>
    <property type="match status" value="4"/>
</dbReference>
<dbReference type="SUPFAM" id="SSF50978">
    <property type="entry name" value="WD40 repeat-like"/>
    <property type="match status" value="1"/>
</dbReference>
<dbReference type="GO" id="GO:0007010">
    <property type="term" value="P:cytoskeleton organization"/>
    <property type="evidence" value="ECO:0007669"/>
    <property type="project" value="TreeGrafter"/>
</dbReference>
<evidence type="ECO:0000313" key="5">
    <source>
        <dbReference type="EMBL" id="KAJ2846801.1"/>
    </source>
</evidence>
<keyword evidence="6" id="KW-1185">Reference proteome</keyword>
<feature type="compositionally biased region" description="Acidic residues" evidence="4">
    <location>
        <begin position="821"/>
        <end position="835"/>
    </location>
</feature>
<dbReference type="PROSITE" id="PS50082">
    <property type="entry name" value="WD_REPEATS_2"/>
    <property type="match status" value="3"/>
</dbReference>
<evidence type="ECO:0000313" key="6">
    <source>
        <dbReference type="Proteomes" id="UP001139887"/>
    </source>
</evidence>
<evidence type="ECO:0008006" key="7">
    <source>
        <dbReference type="Google" id="ProtNLM"/>
    </source>
</evidence>
<keyword evidence="1 3" id="KW-0853">WD repeat</keyword>
<feature type="non-terminal residue" evidence="5">
    <location>
        <position position="883"/>
    </location>
</feature>
<organism evidence="5 6">
    <name type="scientific">Coemansia brasiliensis</name>
    <dbReference type="NCBI Taxonomy" id="2650707"/>
    <lineage>
        <taxon>Eukaryota</taxon>
        <taxon>Fungi</taxon>
        <taxon>Fungi incertae sedis</taxon>
        <taxon>Zoopagomycota</taxon>
        <taxon>Kickxellomycotina</taxon>
        <taxon>Kickxellomycetes</taxon>
        <taxon>Kickxellales</taxon>
        <taxon>Kickxellaceae</taxon>
        <taxon>Coemansia</taxon>
    </lineage>
</organism>
<feature type="region of interest" description="Disordered" evidence="4">
    <location>
        <begin position="325"/>
        <end position="368"/>
    </location>
</feature>
<feature type="region of interest" description="Disordered" evidence="4">
    <location>
        <begin position="698"/>
        <end position="883"/>
    </location>
</feature>
<dbReference type="InterPro" id="IPR015943">
    <property type="entry name" value="WD40/YVTN_repeat-like_dom_sf"/>
</dbReference>
<dbReference type="PANTHER" id="PTHR16266:SF17">
    <property type="entry name" value="BRWD3"/>
    <property type="match status" value="1"/>
</dbReference>
<dbReference type="InterPro" id="IPR036322">
    <property type="entry name" value="WD40_repeat_dom_sf"/>
</dbReference>
<reference evidence="5" key="1">
    <citation type="submission" date="2022-07" db="EMBL/GenBank/DDBJ databases">
        <title>Phylogenomic reconstructions and comparative analyses of Kickxellomycotina fungi.</title>
        <authorList>
            <person name="Reynolds N.K."/>
            <person name="Stajich J.E."/>
            <person name="Barry K."/>
            <person name="Grigoriev I.V."/>
            <person name="Crous P."/>
            <person name="Smith M.E."/>
        </authorList>
    </citation>
    <scope>NUCLEOTIDE SEQUENCE</scope>
    <source>
        <strain evidence="5">NRRL 1566</strain>
    </source>
</reference>
<feature type="compositionally biased region" description="Low complexity" evidence="4">
    <location>
        <begin position="781"/>
        <end position="790"/>
    </location>
</feature>